<name>T2M7A7_HYDVU</name>
<protein>
    <submittedName>
        <fullName evidence="2">Transmembrane protein C20orf108</fullName>
    </submittedName>
</protein>
<reference evidence="2" key="1">
    <citation type="journal article" date="2013" name="Genome Biol. Evol.">
        <title>Punctuated emergences of genetic and phenotypic innovations in eumetazoan, bilaterian, euteleostome, and hominidae ancestors.</title>
        <authorList>
            <person name="Wenger Y."/>
            <person name="Galliot B."/>
        </authorList>
    </citation>
    <scope>NUCLEOTIDE SEQUENCE</scope>
    <source>
        <tissue evidence="2">Whole animals</tissue>
    </source>
</reference>
<dbReference type="EMBL" id="HAAD01001762">
    <property type="protein sequence ID" value="CDG67994.1"/>
    <property type="molecule type" value="mRNA"/>
</dbReference>
<dbReference type="Pfam" id="PF06916">
    <property type="entry name" value="FAM210A-B_dom"/>
    <property type="match status" value="1"/>
</dbReference>
<dbReference type="InterPro" id="IPR009688">
    <property type="entry name" value="FAM210A/B-like_dom"/>
</dbReference>
<evidence type="ECO:0000313" key="2">
    <source>
        <dbReference type="EMBL" id="CDG67994.1"/>
    </source>
</evidence>
<dbReference type="AlphaFoldDB" id="T2M7A7"/>
<proteinExistence type="evidence at transcript level"/>
<dbReference type="InterPro" id="IPR045866">
    <property type="entry name" value="FAM210A/B-like"/>
</dbReference>
<evidence type="ECO:0000259" key="1">
    <source>
        <dbReference type="Pfam" id="PF06916"/>
    </source>
</evidence>
<gene>
    <name evidence="2" type="primary">C20orf108</name>
</gene>
<dbReference type="PANTHER" id="PTHR21377:SF0">
    <property type="entry name" value="PROTEIN FAM210B, MITOCHONDRIAL"/>
    <property type="match status" value="1"/>
</dbReference>
<keyword evidence="2" id="KW-0472">Membrane</keyword>
<organism evidence="2">
    <name type="scientific">Hydra vulgaris</name>
    <name type="common">Hydra</name>
    <name type="synonym">Hydra attenuata</name>
    <dbReference type="NCBI Taxonomy" id="6087"/>
    <lineage>
        <taxon>Eukaryota</taxon>
        <taxon>Metazoa</taxon>
        <taxon>Cnidaria</taxon>
        <taxon>Hydrozoa</taxon>
        <taxon>Hydroidolina</taxon>
        <taxon>Anthoathecata</taxon>
        <taxon>Aplanulata</taxon>
        <taxon>Hydridae</taxon>
        <taxon>Hydra</taxon>
    </lineage>
</organism>
<feature type="domain" description="DUF1279" evidence="1">
    <location>
        <begin position="44"/>
        <end position="131"/>
    </location>
</feature>
<dbReference type="GO" id="GO:0005739">
    <property type="term" value="C:mitochondrion"/>
    <property type="evidence" value="ECO:0007669"/>
    <property type="project" value="TreeGrafter"/>
</dbReference>
<accession>T2M7A7</accession>
<sequence length="151" mass="16563">MSNVRISLINCRTLWNKSWAYSKNNQKNISTDEEKPSKLKQSGKLAKIFAEYGTTAVVFHTAISLTSLGLSYTAVSSGIDVVALLQKLNLITDVTPESKIATGASTFVIAYACHKVLMPVRIFLTATCTPFIVKKLRNIGFLKAPNNKNIP</sequence>
<dbReference type="PANTHER" id="PTHR21377">
    <property type="entry name" value="PROTEIN FAM210B, MITOCHONDRIAL"/>
    <property type="match status" value="1"/>
</dbReference>
<dbReference type="OrthoDB" id="426386at2759"/>
<keyword evidence="2" id="KW-0812">Transmembrane</keyword>